<keyword evidence="4" id="KW-0611">Plant defense</keyword>
<evidence type="ECO:0000256" key="3">
    <source>
        <dbReference type="ARBA" id="ARBA00022577"/>
    </source>
</evidence>
<keyword evidence="6" id="KW-0732">Signal</keyword>
<keyword evidence="8" id="KW-1185">Reference proteome</keyword>
<feature type="signal peptide" evidence="6">
    <location>
        <begin position="1"/>
        <end position="27"/>
    </location>
</feature>
<dbReference type="AlphaFoldDB" id="A0AAW1I3A9"/>
<accession>A0AAW1I3A9</accession>
<evidence type="ECO:0000256" key="6">
    <source>
        <dbReference type="SAM" id="SignalP"/>
    </source>
</evidence>
<comment type="caution">
    <text evidence="7">The sequence shown here is derived from an EMBL/GenBank/DDBJ whole genome shotgun (WGS) entry which is preliminary data.</text>
</comment>
<dbReference type="InterPro" id="IPR010851">
    <property type="entry name" value="DEFL"/>
</dbReference>
<dbReference type="EMBL" id="JBDFQZ010000010">
    <property type="protein sequence ID" value="KAK9682939.1"/>
    <property type="molecule type" value="Genomic_DNA"/>
</dbReference>
<evidence type="ECO:0000256" key="1">
    <source>
        <dbReference type="ARBA" id="ARBA00006722"/>
    </source>
</evidence>
<protein>
    <submittedName>
        <fullName evidence="7">Uncharacterized protein</fullName>
    </submittedName>
</protein>
<evidence type="ECO:0000256" key="5">
    <source>
        <dbReference type="ARBA" id="ARBA00023157"/>
    </source>
</evidence>
<comment type="similarity">
    <text evidence="1">Belongs to the DEFL family.</text>
</comment>
<reference evidence="7" key="1">
    <citation type="submission" date="2024-03" db="EMBL/GenBank/DDBJ databases">
        <title>WGS assembly of Saponaria officinalis var. Norfolk2.</title>
        <authorList>
            <person name="Jenkins J."/>
            <person name="Shu S."/>
            <person name="Grimwood J."/>
            <person name="Barry K."/>
            <person name="Goodstein D."/>
            <person name="Schmutz J."/>
            <person name="Leebens-Mack J."/>
            <person name="Osbourn A."/>
        </authorList>
    </citation>
    <scope>NUCLEOTIDE SEQUENCE [LARGE SCALE GENOMIC DNA]</scope>
    <source>
        <strain evidence="7">JIC</strain>
    </source>
</reference>
<evidence type="ECO:0000313" key="7">
    <source>
        <dbReference type="EMBL" id="KAK9682939.1"/>
    </source>
</evidence>
<dbReference type="GO" id="GO:0031640">
    <property type="term" value="P:killing of cells of another organism"/>
    <property type="evidence" value="ECO:0007669"/>
    <property type="project" value="UniProtKB-KW"/>
</dbReference>
<dbReference type="Pfam" id="PF25052">
    <property type="entry name" value="AtDEF-like"/>
    <property type="match status" value="1"/>
</dbReference>
<keyword evidence="2" id="KW-0929">Antimicrobial</keyword>
<dbReference type="Proteomes" id="UP001443914">
    <property type="component" value="Unassembled WGS sequence"/>
</dbReference>
<evidence type="ECO:0000256" key="4">
    <source>
        <dbReference type="ARBA" id="ARBA00022821"/>
    </source>
</evidence>
<gene>
    <name evidence="7" type="ORF">RND81_10G107900</name>
</gene>
<organism evidence="7 8">
    <name type="scientific">Saponaria officinalis</name>
    <name type="common">Common soapwort</name>
    <name type="synonym">Lychnis saponaria</name>
    <dbReference type="NCBI Taxonomy" id="3572"/>
    <lineage>
        <taxon>Eukaryota</taxon>
        <taxon>Viridiplantae</taxon>
        <taxon>Streptophyta</taxon>
        <taxon>Embryophyta</taxon>
        <taxon>Tracheophyta</taxon>
        <taxon>Spermatophyta</taxon>
        <taxon>Magnoliopsida</taxon>
        <taxon>eudicotyledons</taxon>
        <taxon>Gunneridae</taxon>
        <taxon>Pentapetalae</taxon>
        <taxon>Caryophyllales</taxon>
        <taxon>Caryophyllaceae</taxon>
        <taxon>Caryophylleae</taxon>
        <taxon>Saponaria</taxon>
    </lineage>
</organism>
<keyword evidence="3" id="KW-0295">Fungicide</keyword>
<feature type="chain" id="PRO_5043990806" evidence="6">
    <location>
        <begin position="28"/>
        <end position="73"/>
    </location>
</feature>
<proteinExistence type="inferred from homology"/>
<sequence>MTSSKLVFMFVLLVIMLMSSGLPSAEGIGPSPYVCKGACTSAAACDNLCHDSGFTKGGACVGLGGPPSCCCTK</sequence>
<dbReference type="GO" id="GO:0050832">
    <property type="term" value="P:defense response to fungus"/>
    <property type="evidence" value="ECO:0007669"/>
    <property type="project" value="UniProtKB-KW"/>
</dbReference>
<evidence type="ECO:0000313" key="8">
    <source>
        <dbReference type="Proteomes" id="UP001443914"/>
    </source>
</evidence>
<name>A0AAW1I3A9_SAPOF</name>
<keyword evidence="5" id="KW-1015">Disulfide bond</keyword>
<evidence type="ECO:0000256" key="2">
    <source>
        <dbReference type="ARBA" id="ARBA00022529"/>
    </source>
</evidence>